<proteinExistence type="predicted"/>
<evidence type="ECO:0000313" key="4">
    <source>
        <dbReference type="Proteomes" id="UP000050509"/>
    </source>
</evidence>
<evidence type="ECO:0000259" key="2">
    <source>
        <dbReference type="Pfam" id="PF13439"/>
    </source>
</evidence>
<dbReference type="EMBL" id="LJCR01000058">
    <property type="protein sequence ID" value="KPV54428.1"/>
    <property type="molecule type" value="Genomic_DNA"/>
</dbReference>
<dbReference type="Proteomes" id="UP000050509">
    <property type="component" value="Unassembled WGS sequence"/>
</dbReference>
<name>A0A0P9D5T4_9CHLR</name>
<feature type="domain" description="Glycosyltransferase subfamily 4-like N-terminal" evidence="2">
    <location>
        <begin position="21"/>
        <end position="208"/>
    </location>
</feature>
<comment type="caution">
    <text evidence="3">The sequence shown here is derived from an EMBL/GenBank/DDBJ whole genome shotgun (WGS) entry which is preliminary data.</text>
</comment>
<dbReference type="InterPro" id="IPR001296">
    <property type="entry name" value="Glyco_trans_1"/>
</dbReference>
<accession>A0A0P9D5T4</accession>
<dbReference type="Gene3D" id="3.40.50.2000">
    <property type="entry name" value="Glycogen Phosphorylase B"/>
    <property type="match status" value="2"/>
</dbReference>
<dbReference type="SUPFAM" id="SSF53756">
    <property type="entry name" value="UDP-Glycosyltransferase/glycogen phosphorylase"/>
    <property type="match status" value="1"/>
</dbReference>
<organism evidence="3 4">
    <name type="scientific">Kouleothrix aurantiaca</name>
    <dbReference type="NCBI Taxonomy" id="186479"/>
    <lineage>
        <taxon>Bacteria</taxon>
        <taxon>Bacillati</taxon>
        <taxon>Chloroflexota</taxon>
        <taxon>Chloroflexia</taxon>
        <taxon>Chloroflexales</taxon>
        <taxon>Roseiflexineae</taxon>
        <taxon>Roseiflexaceae</taxon>
        <taxon>Kouleothrix</taxon>
    </lineage>
</organism>
<dbReference type="PANTHER" id="PTHR12526">
    <property type="entry name" value="GLYCOSYLTRANSFERASE"/>
    <property type="match status" value="1"/>
</dbReference>
<evidence type="ECO:0000259" key="1">
    <source>
        <dbReference type="Pfam" id="PF00534"/>
    </source>
</evidence>
<keyword evidence="3" id="KW-0808">Transferase</keyword>
<dbReference type="Pfam" id="PF13439">
    <property type="entry name" value="Glyco_transf_4"/>
    <property type="match status" value="1"/>
</dbReference>
<sequence>MRILILGLGGVSRHFRNWPERTLGQALVRAGHEVHAITYWQPEQPHLGLDTREETIDGIRVHRVRPQFWPARDLVAALAQIPQPDIVHIMHPRNVLAWQAVRWLKQRNIPIVWTWLGPFHDRWLVADRERPYEHQPHPEWLIYSFGGALRQTLRDRRLRENFRNYGIHAPLRHVDAFLPCSQHEADVLNQLGFGDRPMTVVPLWLDMDFMRGPAPALAQPLSGPIIPYIGQLTVRKCYDMVIEAMPAVVARFPTASFVFVTHNPEQRANLQRMAAEHNVANNLHFLGTISEEEKLALLRASAVLPFPSRYEGFGLPLLEGMAAGTPVISTNIPVVNEIVSDGENGLLIPYDDSAALAHAMLSVLEQAELRAHLVAGGARALEQQFRPDILAERVVRVYDSVIAHKAGTTVAHI</sequence>
<evidence type="ECO:0000313" key="3">
    <source>
        <dbReference type="EMBL" id="KPV54428.1"/>
    </source>
</evidence>
<dbReference type="GO" id="GO:0016757">
    <property type="term" value="F:glycosyltransferase activity"/>
    <property type="evidence" value="ECO:0007669"/>
    <property type="project" value="InterPro"/>
</dbReference>
<dbReference type="Pfam" id="PF00534">
    <property type="entry name" value="Glycos_transf_1"/>
    <property type="match status" value="1"/>
</dbReference>
<reference evidence="3 4" key="1">
    <citation type="submission" date="2015-09" db="EMBL/GenBank/DDBJ databases">
        <title>Draft genome sequence of Kouleothrix aurantiaca JCM 19913.</title>
        <authorList>
            <person name="Hemp J."/>
        </authorList>
    </citation>
    <scope>NUCLEOTIDE SEQUENCE [LARGE SCALE GENOMIC DNA]</scope>
    <source>
        <strain evidence="3 4">COM-B</strain>
    </source>
</reference>
<keyword evidence="4" id="KW-1185">Reference proteome</keyword>
<dbReference type="CDD" id="cd03801">
    <property type="entry name" value="GT4_PimA-like"/>
    <property type="match status" value="1"/>
</dbReference>
<gene>
    <name evidence="3" type="ORF">SE17_03805</name>
</gene>
<dbReference type="PANTHER" id="PTHR12526:SF635">
    <property type="entry name" value="GLYCOSYL TRANSFERASE GROUP 1"/>
    <property type="match status" value="1"/>
</dbReference>
<protein>
    <submittedName>
        <fullName evidence="3">Glycosyl transferase family 1</fullName>
    </submittedName>
</protein>
<dbReference type="AlphaFoldDB" id="A0A0P9D5T4"/>
<dbReference type="PATRIC" id="fig|186479.3.peg.9127"/>
<feature type="domain" description="Glycosyl transferase family 1" evidence="1">
    <location>
        <begin position="221"/>
        <end position="375"/>
    </location>
</feature>
<dbReference type="InterPro" id="IPR028098">
    <property type="entry name" value="Glyco_trans_4-like_N"/>
</dbReference>